<reference evidence="1 2" key="1">
    <citation type="submission" date="2019-05" db="EMBL/GenBank/DDBJ databases">
        <title>Mikania micrantha, genome provides insights into the molecular mechanism of rapid growth.</title>
        <authorList>
            <person name="Liu B."/>
        </authorList>
    </citation>
    <scope>NUCLEOTIDE SEQUENCE [LARGE SCALE GENOMIC DNA]</scope>
    <source>
        <strain evidence="1">NLD-2019</strain>
        <tissue evidence="1">Leaf</tissue>
    </source>
</reference>
<organism evidence="1 2">
    <name type="scientific">Mikania micrantha</name>
    <name type="common">bitter vine</name>
    <dbReference type="NCBI Taxonomy" id="192012"/>
    <lineage>
        <taxon>Eukaryota</taxon>
        <taxon>Viridiplantae</taxon>
        <taxon>Streptophyta</taxon>
        <taxon>Embryophyta</taxon>
        <taxon>Tracheophyta</taxon>
        <taxon>Spermatophyta</taxon>
        <taxon>Magnoliopsida</taxon>
        <taxon>eudicotyledons</taxon>
        <taxon>Gunneridae</taxon>
        <taxon>Pentapetalae</taxon>
        <taxon>asterids</taxon>
        <taxon>campanulids</taxon>
        <taxon>Asterales</taxon>
        <taxon>Asteraceae</taxon>
        <taxon>Asteroideae</taxon>
        <taxon>Heliantheae alliance</taxon>
        <taxon>Eupatorieae</taxon>
        <taxon>Mikania</taxon>
    </lineage>
</organism>
<keyword evidence="2" id="KW-1185">Reference proteome</keyword>
<protein>
    <submittedName>
        <fullName evidence="1">Uncharacterized protein</fullName>
    </submittedName>
</protein>
<dbReference type="EMBL" id="SZYD01000004">
    <property type="protein sequence ID" value="KAD6453472.1"/>
    <property type="molecule type" value="Genomic_DNA"/>
</dbReference>
<proteinExistence type="predicted"/>
<sequence>MLLGLNLSNQPDGTELGRSVSNGSWLWPNIVPANGRPNRSASAAHDYVRPNVAPRMSWPKGLTRMGSVGLRLVQSGLAHSTTLSFGYDNHSPHCVSGSARRLRFDSRSRFTKILGPVHTPPQNSVGAQMYYQSTNGDAVNSTNRHGWFHIMVAAMKGL</sequence>
<dbReference type="Proteomes" id="UP000326396">
    <property type="component" value="Linkage Group LG12"/>
</dbReference>
<evidence type="ECO:0000313" key="2">
    <source>
        <dbReference type="Proteomes" id="UP000326396"/>
    </source>
</evidence>
<evidence type="ECO:0000313" key="1">
    <source>
        <dbReference type="EMBL" id="KAD6453472.1"/>
    </source>
</evidence>
<comment type="caution">
    <text evidence="1">The sequence shown here is derived from an EMBL/GenBank/DDBJ whole genome shotgun (WGS) entry which is preliminary data.</text>
</comment>
<gene>
    <name evidence="1" type="ORF">E3N88_08177</name>
</gene>
<accession>A0A5N6PG28</accession>
<name>A0A5N6PG28_9ASTR</name>
<dbReference type="AlphaFoldDB" id="A0A5N6PG28"/>